<reference evidence="12" key="1">
    <citation type="submission" date="2021-01" db="EMBL/GenBank/DDBJ databases">
        <authorList>
            <person name="Corre E."/>
            <person name="Pelletier E."/>
            <person name="Niang G."/>
            <person name="Scheremetjew M."/>
            <person name="Finn R."/>
            <person name="Kale V."/>
            <person name="Holt S."/>
            <person name="Cochrane G."/>
            <person name="Meng A."/>
            <person name="Brown T."/>
            <person name="Cohen L."/>
        </authorList>
    </citation>
    <scope>NUCLEOTIDE SEQUENCE</scope>
    <source>
        <strain evidence="12">MM31A-1</strain>
    </source>
</reference>
<feature type="transmembrane region" description="Helical" evidence="10">
    <location>
        <begin position="311"/>
        <end position="329"/>
    </location>
</feature>
<evidence type="ECO:0000256" key="4">
    <source>
        <dbReference type="ARBA" id="ARBA00022692"/>
    </source>
</evidence>
<feature type="signal peptide" evidence="11">
    <location>
        <begin position="1"/>
        <end position="19"/>
    </location>
</feature>
<keyword evidence="11" id="KW-0732">Signal</keyword>
<evidence type="ECO:0000256" key="3">
    <source>
        <dbReference type="ARBA" id="ARBA00022448"/>
    </source>
</evidence>
<accession>A0A7S3Q171</accession>
<dbReference type="GO" id="GO:0055085">
    <property type="term" value="P:transmembrane transport"/>
    <property type="evidence" value="ECO:0007669"/>
    <property type="project" value="InterPro"/>
</dbReference>
<keyword evidence="4 10" id="KW-0812">Transmembrane</keyword>
<sequence>MYLRNSIVLLTASLASSSAFQGPLTHVSPHSSDLLKGTSPLSDNKPSLPIGRLQHEKNFRPQPKTSLNSLLNPAVLTASLSATSKLLSSIGIGALTTPAGPKQFGNILDGAAVTSLSRLTYWLFQPCFLLCGVASTLAKASSATGAGIPTSSLLLLPLAATLQISLGAIAAKCITTKKFGIRPMFLGIDTDDDASAADIRMCTTFANSGPLPLILADALFGGALLSDVAACVSFYLLCWSPLFWSLGPSILGLTDGDGSEKKSIVDKVLGLLSPPVMGSILGIIVGSSSIMRNLFITAGAPLAPVFGALRTFGVAYLPSAILVLAGSLVKKKEASSVESEADKKSSSVHPKTIISLLFSRFLLSPILALSTVRLLQVANLMPVDNARTLAIVTFTLLMEGCMPPAQNSVIMLQLKGEKGRAAKMAKLLTVLYTLSAIPVTLLLSGCLGISGILNFA</sequence>
<keyword evidence="3" id="KW-0813">Transport</keyword>
<evidence type="ECO:0000256" key="10">
    <source>
        <dbReference type="SAM" id="Phobius"/>
    </source>
</evidence>
<dbReference type="GO" id="GO:0012505">
    <property type="term" value="C:endomembrane system"/>
    <property type="evidence" value="ECO:0007669"/>
    <property type="project" value="UniProtKB-SubCell"/>
</dbReference>
<keyword evidence="5 10" id="KW-1133">Transmembrane helix</keyword>
<evidence type="ECO:0000256" key="5">
    <source>
        <dbReference type="ARBA" id="ARBA00022989"/>
    </source>
</evidence>
<evidence type="ECO:0000256" key="1">
    <source>
        <dbReference type="ARBA" id="ARBA00004141"/>
    </source>
</evidence>
<feature type="transmembrane region" description="Helical" evidence="10">
    <location>
        <begin position="427"/>
        <end position="453"/>
    </location>
</feature>
<dbReference type="PANTHER" id="PTHR31651:SF33">
    <property type="entry name" value="PROTEIN PIN-LIKES 1"/>
    <property type="match status" value="1"/>
</dbReference>
<evidence type="ECO:0000313" key="12">
    <source>
        <dbReference type="EMBL" id="CAE0461964.1"/>
    </source>
</evidence>
<evidence type="ECO:0000256" key="9">
    <source>
        <dbReference type="SAM" id="MobiDB-lite"/>
    </source>
</evidence>
<dbReference type="Pfam" id="PF03547">
    <property type="entry name" value="Mem_trans"/>
    <property type="match status" value="1"/>
</dbReference>
<evidence type="ECO:0000256" key="8">
    <source>
        <dbReference type="ARBA" id="ARBA00025752"/>
    </source>
</evidence>
<evidence type="ECO:0000256" key="11">
    <source>
        <dbReference type="SAM" id="SignalP"/>
    </source>
</evidence>
<keyword evidence="6 10" id="KW-0472">Membrane</keyword>
<evidence type="ECO:0000256" key="6">
    <source>
        <dbReference type="ARBA" id="ARBA00023136"/>
    </source>
</evidence>
<gene>
    <name evidence="12" type="ORF">CDEB00056_LOCUS6805</name>
</gene>
<comment type="function">
    <text evidence="7">Involved in cellular auxin homeostasis by regulating auxin metabolism. Regulates intracellular auxin accumulation at the endoplasmic reticulum and thus auxin availability for nuclear auxin signaling.</text>
</comment>
<feature type="transmembrane region" description="Helical" evidence="10">
    <location>
        <begin position="268"/>
        <end position="291"/>
    </location>
</feature>
<protein>
    <submittedName>
        <fullName evidence="12">Uncharacterized protein</fullName>
    </submittedName>
</protein>
<dbReference type="EMBL" id="HBIO01008891">
    <property type="protein sequence ID" value="CAE0461964.1"/>
    <property type="molecule type" value="Transcribed_RNA"/>
</dbReference>
<comment type="similarity">
    <text evidence="8">Belongs to the auxin efflux carrier (TC 2.A.69.2) family.</text>
</comment>
<comment type="subcellular location">
    <subcellularLocation>
        <location evidence="2">Endomembrane system</location>
    </subcellularLocation>
    <subcellularLocation>
        <location evidence="1">Membrane</location>
        <topology evidence="1">Multi-pass membrane protein</topology>
    </subcellularLocation>
</comment>
<organism evidence="12">
    <name type="scientific">Chaetoceros debilis</name>
    <dbReference type="NCBI Taxonomy" id="122233"/>
    <lineage>
        <taxon>Eukaryota</taxon>
        <taxon>Sar</taxon>
        <taxon>Stramenopiles</taxon>
        <taxon>Ochrophyta</taxon>
        <taxon>Bacillariophyta</taxon>
        <taxon>Coscinodiscophyceae</taxon>
        <taxon>Chaetocerotophycidae</taxon>
        <taxon>Chaetocerotales</taxon>
        <taxon>Chaetocerotaceae</taxon>
        <taxon>Chaetoceros</taxon>
    </lineage>
</organism>
<dbReference type="AlphaFoldDB" id="A0A7S3Q171"/>
<feature type="chain" id="PRO_5030549026" evidence="11">
    <location>
        <begin position="20"/>
        <end position="456"/>
    </location>
</feature>
<evidence type="ECO:0000256" key="7">
    <source>
        <dbReference type="ARBA" id="ARBA00025100"/>
    </source>
</evidence>
<dbReference type="InterPro" id="IPR045033">
    <property type="entry name" value="PILS1/3/4/5/7"/>
</dbReference>
<evidence type="ECO:0000256" key="2">
    <source>
        <dbReference type="ARBA" id="ARBA00004308"/>
    </source>
</evidence>
<dbReference type="GO" id="GO:0016020">
    <property type="term" value="C:membrane"/>
    <property type="evidence" value="ECO:0007669"/>
    <property type="project" value="UniProtKB-SubCell"/>
</dbReference>
<dbReference type="PANTHER" id="PTHR31651">
    <property type="match status" value="1"/>
</dbReference>
<feature type="region of interest" description="Disordered" evidence="9">
    <location>
        <begin position="31"/>
        <end position="51"/>
    </location>
</feature>
<dbReference type="InterPro" id="IPR004776">
    <property type="entry name" value="Mem_transp_PIN-like"/>
</dbReference>
<proteinExistence type="inferred from homology"/>
<name>A0A7S3Q171_9STRA</name>